<dbReference type="Proteomes" id="UP000299102">
    <property type="component" value="Unassembled WGS sequence"/>
</dbReference>
<name>A0A4C1YXV1_EUMVA</name>
<keyword evidence="2" id="KW-1185">Reference proteome</keyword>
<protein>
    <submittedName>
        <fullName evidence="1">Uncharacterized protein</fullName>
    </submittedName>
</protein>
<evidence type="ECO:0000313" key="1">
    <source>
        <dbReference type="EMBL" id="GBP79237.1"/>
    </source>
</evidence>
<evidence type="ECO:0000313" key="2">
    <source>
        <dbReference type="Proteomes" id="UP000299102"/>
    </source>
</evidence>
<proteinExistence type="predicted"/>
<dbReference type="EMBL" id="BGZK01001406">
    <property type="protein sequence ID" value="GBP79237.1"/>
    <property type="molecule type" value="Genomic_DNA"/>
</dbReference>
<dbReference type="AlphaFoldDB" id="A0A4C1YXV1"/>
<comment type="caution">
    <text evidence="1">The sequence shown here is derived from an EMBL/GenBank/DDBJ whole genome shotgun (WGS) entry which is preliminary data.</text>
</comment>
<gene>
    <name evidence="1" type="ORF">EVAR_87332_1</name>
</gene>
<accession>A0A4C1YXV1</accession>
<sequence>MRAARRPPPAPRLANYSNVANESHYSPLYRTNMPTRHFLAATHLRRTFKVWQCTRPSDGPAAARDLRIKSAVPCHREAVTSSGPAVAVAASFMKQFDSNFSLR</sequence>
<organism evidence="1 2">
    <name type="scientific">Eumeta variegata</name>
    <name type="common">Bagworm moth</name>
    <name type="synonym">Eumeta japonica</name>
    <dbReference type="NCBI Taxonomy" id="151549"/>
    <lineage>
        <taxon>Eukaryota</taxon>
        <taxon>Metazoa</taxon>
        <taxon>Ecdysozoa</taxon>
        <taxon>Arthropoda</taxon>
        <taxon>Hexapoda</taxon>
        <taxon>Insecta</taxon>
        <taxon>Pterygota</taxon>
        <taxon>Neoptera</taxon>
        <taxon>Endopterygota</taxon>
        <taxon>Lepidoptera</taxon>
        <taxon>Glossata</taxon>
        <taxon>Ditrysia</taxon>
        <taxon>Tineoidea</taxon>
        <taxon>Psychidae</taxon>
        <taxon>Oiketicinae</taxon>
        <taxon>Eumeta</taxon>
    </lineage>
</organism>
<reference evidence="1 2" key="1">
    <citation type="journal article" date="2019" name="Commun. Biol.">
        <title>The bagworm genome reveals a unique fibroin gene that provides high tensile strength.</title>
        <authorList>
            <person name="Kono N."/>
            <person name="Nakamura H."/>
            <person name="Ohtoshi R."/>
            <person name="Tomita M."/>
            <person name="Numata K."/>
            <person name="Arakawa K."/>
        </authorList>
    </citation>
    <scope>NUCLEOTIDE SEQUENCE [LARGE SCALE GENOMIC DNA]</scope>
</reference>